<feature type="compositionally biased region" description="Low complexity" evidence="1">
    <location>
        <begin position="172"/>
        <end position="193"/>
    </location>
</feature>
<sequence length="231" mass="26910">MPAEVRMFIEEDSIERLTNNIEKIRSFQENQALLFDEKTKLCTEEFKKFKDTLERKYNKKKEINEAMEVEFNSMNCLKDAYRSNKITSDIFKLGSRLNMDFSPKRGSSDVGSRASSSHTQRSFSLTNLSLNQNESRPFIISPQSSRKLSPIMETSGTEMTPSRAFSHTRQISQLQSSSHSSISNQSTPSSRSSSRYRNDLRKDLLESTLRHMNKISQENYRERCRQEYSRK</sequence>
<organism evidence="2 3">
    <name type="scientific">Clunio marinus</name>
    <dbReference type="NCBI Taxonomy" id="568069"/>
    <lineage>
        <taxon>Eukaryota</taxon>
        <taxon>Metazoa</taxon>
        <taxon>Ecdysozoa</taxon>
        <taxon>Arthropoda</taxon>
        <taxon>Hexapoda</taxon>
        <taxon>Insecta</taxon>
        <taxon>Pterygota</taxon>
        <taxon>Neoptera</taxon>
        <taxon>Endopterygota</taxon>
        <taxon>Diptera</taxon>
        <taxon>Nematocera</taxon>
        <taxon>Chironomoidea</taxon>
        <taxon>Chironomidae</taxon>
        <taxon>Clunio</taxon>
    </lineage>
</organism>
<proteinExistence type="predicted"/>
<dbReference type="AlphaFoldDB" id="A0A1J1I3D0"/>
<evidence type="ECO:0000313" key="3">
    <source>
        <dbReference type="Proteomes" id="UP000183832"/>
    </source>
</evidence>
<protein>
    <submittedName>
        <fullName evidence="2">CLUMA_CG008310, isoform A</fullName>
    </submittedName>
</protein>
<keyword evidence="3" id="KW-1185">Reference proteome</keyword>
<accession>A0A1J1I3D0</accession>
<dbReference type="EMBL" id="CVRI01000040">
    <property type="protein sequence ID" value="CRK94816.1"/>
    <property type="molecule type" value="Genomic_DNA"/>
</dbReference>
<name>A0A1J1I3D0_9DIPT</name>
<gene>
    <name evidence="2" type="ORF">CLUMA_CG008310</name>
</gene>
<feature type="compositionally biased region" description="Polar residues" evidence="1">
    <location>
        <begin position="118"/>
        <end position="171"/>
    </location>
</feature>
<evidence type="ECO:0000313" key="2">
    <source>
        <dbReference type="EMBL" id="CRK94816.1"/>
    </source>
</evidence>
<feature type="compositionally biased region" description="Low complexity" evidence="1">
    <location>
        <begin position="108"/>
        <end position="117"/>
    </location>
</feature>
<dbReference type="Proteomes" id="UP000183832">
    <property type="component" value="Unassembled WGS sequence"/>
</dbReference>
<feature type="region of interest" description="Disordered" evidence="1">
    <location>
        <begin position="102"/>
        <end position="199"/>
    </location>
</feature>
<evidence type="ECO:0000256" key="1">
    <source>
        <dbReference type="SAM" id="MobiDB-lite"/>
    </source>
</evidence>
<reference evidence="2 3" key="1">
    <citation type="submission" date="2015-04" db="EMBL/GenBank/DDBJ databases">
        <authorList>
            <person name="Syromyatnikov M.Y."/>
            <person name="Popov V.N."/>
        </authorList>
    </citation>
    <scope>NUCLEOTIDE SEQUENCE [LARGE SCALE GENOMIC DNA]</scope>
</reference>